<evidence type="ECO:0000259" key="2">
    <source>
        <dbReference type="Pfam" id="PF26348"/>
    </source>
</evidence>
<dbReference type="InterPro" id="IPR058807">
    <property type="entry name" value="ScoMcrA_N"/>
</dbReference>
<organism evidence="3 4">
    <name type="scientific">Rhizocola hellebori</name>
    <dbReference type="NCBI Taxonomy" id="1392758"/>
    <lineage>
        <taxon>Bacteria</taxon>
        <taxon>Bacillati</taxon>
        <taxon>Actinomycetota</taxon>
        <taxon>Actinomycetes</taxon>
        <taxon>Micromonosporales</taxon>
        <taxon>Micromonosporaceae</taxon>
        <taxon>Rhizocola</taxon>
    </lineage>
</organism>
<dbReference type="InterPro" id="IPR058712">
    <property type="entry name" value="SRA_ScoMcrA"/>
</dbReference>
<name>A0A8J3QH95_9ACTN</name>
<dbReference type="RefSeq" id="WP_203913131.1">
    <property type="nucleotide sequence ID" value="NZ_BONY01000067.1"/>
</dbReference>
<dbReference type="Pfam" id="PF26348">
    <property type="entry name" value="SRA_ScoMcrA"/>
    <property type="match status" value="1"/>
</dbReference>
<keyword evidence="4" id="KW-1185">Reference proteome</keyword>
<dbReference type="Pfam" id="PF26345">
    <property type="entry name" value="ScoMcrA_N"/>
    <property type="match status" value="1"/>
</dbReference>
<proteinExistence type="predicted"/>
<accession>A0A8J3QH95</accession>
<evidence type="ECO:0000259" key="1">
    <source>
        <dbReference type="Pfam" id="PF26345"/>
    </source>
</evidence>
<feature type="domain" description="ScoMcrA-like N-terminal head" evidence="1">
    <location>
        <begin position="5"/>
        <end position="89"/>
    </location>
</feature>
<comment type="caution">
    <text evidence="3">The sequence shown here is derived from an EMBL/GenBank/DDBJ whole genome shotgun (WGS) entry which is preliminary data.</text>
</comment>
<evidence type="ECO:0000313" key="3">
    <source>
        <dbReference type="EMBL" id="GIH09398.1"/>
    </source>
</evidence>
<gene>
    <name evidence="3" type="ORF">Rhe02_74650</name>
</gene>
<dbReference type="EMBL" id="BONY01000067">
    <property type="protein sequence ID" value="GIH09398.1"/>
    <property type="molecule type" value="Genomic_DNA"/>
</dbReference>
<dbReference type="Proteomes" id="UP000612899">
    <property type="component" value="Unassembled WGS sequence"/>
</dbReference>
<sequence>MALAEVTRPAVEAAIEEFDRLGRDAFLATHNFGKAKRYFLIIGDRRYDSKAIMGYAHGVFPGPQLAASDLVGGENTVARHLKRLGFAVEAQYDEAASWDLEPGAELLRQELHDQYGGPQQGGIAPSSRTPNILLFSTKSGQQFGYADQEGWLDSTTYLYTGEGQTGDQKFVAGRGNAAIRDHLVSGRSLRLFEEASRTKTSAIVVRYVGEFVLDEAQPYVKRDAPDGLIDEMRSVIVFRLRPIEVAPHPVLPEAPKTTEVIKLSVESHNTETFTTNPSKGLTEAERREAALVGRFSSWLVKQGHEVGRQQIRLPGGAASLYTDLFDFTTSELFEAKGASTRNHVRLAIGQLFDYERYVKAARRSVLLPVRPQLDLVSLLNDLKIDCVWETEKGDFHRAPAPE</sequence>
<dbReference type="AlphaFoldDB" id="A0A8J3QH95"/>
<reference evidence="3" key="1">
    <citation type="submission" date="2021-01" db="EMBL/GenBank/DDBJ databases">
        <title>Whole genome shotgun sequence of Rhizocola hellebori NBRC 109834.</title>
        <authorList>
            <person name="Komaki H."/>
            <person name="Tamura T."/>
        </authorList>
    </citation>
    <scope>NUCLEOTIDE SEQUENCE</scope>
    <source>
        <strain evidence="3">NBRC 109834</strain>
    </source>
</reference>
<evidence type="ECO:0000313" key="4">
    <source>
        <dbReference type="Proteomes" id="UP000612899"/>
    </source>
</evidence>
<protein>
    <submittedName>
        <fullName evidence="3">Uncharacterized protein</fullName>
    </submittedName>
</protein>
<feature type="domain" description="ScoMcrA-like SRA" evidence="2">
    <location>
        <begin position="108"/>
        <end position="246"/>
    </location>
</feature>